<accession>A0A218XVX1</accession>
<evidence type="ECO:0000313" key="2">
    <source>
        <dbReference type="Proteomes" id="UP000197138"/>
    </source>
</evidence>
<comment type="caution">
    <text evidence="1">The sequence shown here is derived from an EMBL/GenBank/DDBJ whole genome shotgun (WGS) entry which is preliminary data.</text>
</comment>
<sequence>MRASSSIATPQGKIHVPAYVSKANKLKAPVFRALVNQANLSLEDKPRFTGANEPLTLAGMRS</sequence>
<organism evidence="1 2">
    <name type="scientific">Punica granatum</name>
    <name type="common">Pomegranate</name>
    <dbReference type="NCBI Taxonomy" id="22663"/>
    <lineage>
        <taxon>Eukaryota</taxon>
        <taxon>Viridiplantae</taxon>
        <taxon>Streptophyta</taxon>
        <taxon>Embryophyta</taxon>
        <taxon>Tracheophyta</taxon>
        <taxon>Spermatophyta</taxon>
        <taxon>Magnoliopsida</taxon>
        <taxon>eudicotyledons</taxon>
        <taxon>Gunneridae</taxon>
        <taxon>Pentapetalae</taxon>
        <taxon>rosids</taxon>
        <taxon>malvids</taxon>
        <taxon>Myrtales</taxon>
        <taxon>Lythraceae</taxon>
        <taxon>Punica</taxon>
    </lineage>
</organism>
<dbReference type="EMBL" id="MTKT01000670">
    <property type="protein sequence ID" value="OWM89197.1"/>
    <property type="molecule type" value="Genomic_DNA"/>
</dbReference>
<reference evidence="2" key="1">
    <citation type="journal article" date="2017" name="Plant J.">
        <title>The pomegranate (Punica granatum L.) genome and the genomics of punicalagin biosynthesis.</title>
        <authorList>
            <person name="Qin G."/>
            <person name="Xu C."/>
            <person name="Ming R."/>
            <person name="Tang H."/>
            <person name="Guyot R."/>
            <person name="Kramer E.M."/>
            <person name="Hu Y."/>
            <person name="Yi X."/>
            <person name="Qi Y."/>
            <person name="Xu X."/>
            <person name="Gao Z."/>
            <person name="Pan H."/>
            <person name="Jian J."/>
            <person name="Tian Y."/>
            <person name="Yue Z."/>
            <person name="Xu Y."/>
        </authorList>
    </citation>
    <scope>NUCLEOTIDE SEQUENCE [LARGE SCALE GENOMIC DNA]</scope>
    <source>
        <strain evidence="2">cv. Dabenzi</strain>
    </source>
</reference>
<name>A0A218XVX1_PUNGR</name>
<gene>
    <name evidence="1" type="ORF">CDL15_Pgr010483</name>
</gene>
<proteinExistence type="predicted"/>
<dbReference type="AlphaFoldDB" id="A0A218XVX1"/>
<dbReference type="Proteomes" id="UP000197138">
    <property type="component" value="Unassembled WGS sequence"/>
</dbReference>
<evidence type="ECO:0000313" key="1">
    <source>
        <dbReference type="EMBL" id="OWM89197.1"/>
    </source>
</evidence>
<protein>
    <submittedName>
        <fullName evidence="1">Uncharacterized protein</fullName>
    </submittedName>
</protein>